<keyword evidence="7" id="KW-1133">Transmembrane helix</keyword>
<evidence type="ECO:0000256" key="7">
    <source>
        <dbReference type="ARBA" id="ARBA00022989"/>
    </source>
</evidence>
<evidence type="ECO:0000256" key="3">
    <source>
        <dbReference type="ARBA" id="ARBA00010617"/>
    </source>
</evidence>
<evidence type="ECO:0000256" key="9">
    <source>
        <dbReference type="ARBA" id="ARBA00023004"/>
    </source>
</evidence>
<keyword evidence="8 13" id="KW-0560">Oxidoreductase</keyword>
<organism evidence="14 15">
    <name type="scientific">Fusarium heterosporum</name>
    <dbReference type="NCBI Taxonomy" id="42747"/>
    <lineage>
        <taxon>Eukaryota</taxon>
        <taxon>Fungi</taxon>
        <taxon>Dikarya</taxon>
        <taxon>Ascomycota</taxon>
        <taxon>Pezizomycotina</taxon>
        <taxon>Sordariomycetes</taxon>
        <taxon>Hypocreomycetidae</taxon>
        <taxon>Hypocreales</taxon>
        <taxon>Nectriaceae</taxon>
        <taxon>Fusarium</taxon>
        <taxon>Fusarium heterosporum species complex</taxon>
    </lineage>
</organism>
<keyword evidence="9 12" id="KW-0408">Iron</keyword>
<keyword evidence="5" id="KW-0812">Transmembrane</keyword>
<keyword evidence="15" id="KW-1185">Reference proteome</keyword>
<dbReference type="Pfam" id="PF00067">
    <property type="entry name" value="p450"/>
    <property type="match status" value="1"/>
</dbReference>
<reference evidence="14 15" key="1">
    <citation type="submission" date="2020-05" db="EMBL/GenBank/DDBJ databases">
        <title>Identification and distribution of gene clusters putatively required for synthesis of sphingolipid metabolism inhibitors in phylogenetically diverse species of the filamentous fungus Fusarium.</title>
        <authorList>
            <person name="Kim H.-S."/>
            <person name="Busman M."/>
            <person name="Brown D.W."/>
            <person name="Divon H."/>
            <person name="Uhlig S."/>
            <person name="Proctor R.H."/>
        </authorList>
    </citation>
    <scope>NUCLEOTIDE SEQUENCE [LARGE SCALE GENOMIC DNA]</scope>
    <source>
        <strain evidence="14 15">NRRL 20693</strain>
    </source>
</reference>
<dbReference type="Gene3D" id="1.10.630.10">
    <property type="entry name" value="Cytochrome P450"/>
    <property type="match status" value="1"/>
</dbReference>
<dbReference type="InterPro" id="IPR036396">
    <property type="entry name" value="Cyt_P450_sf"/>
</dbReference>
<evidence type="ECO:0000256" key="11">
    <source>
        <dbReference type="ARBA" id="ARBA00023136"/>
    </source>
</evidence>
<dbReference type="EMBL" id="JAAGWQ010000075">
    <property type="protein sequence ID" value="KAF5670558.1"/>
    <property type="molecule type" value="Genomic_DNA"/>
</dbReference>
<comment type="cofactor">
    <cofactor evidence="1 12">
        <name>heme</name>
        <dbReference type="ChEBI" id="CHEBI:30413"/>
    </cofactor>
</comment>
<evidence type="ECO:0000313" key="14">
    <source>
        <dbReference type="EMBL" id="KAF5670558.1"/>
    </source>
</evidence>
<evidence type="ECO:0000256" key="8">
    <source>
        <dbReference type="ARBA" id="ARBA00023002"/>
    </source>
</evidence>
<keyword evidence="11" id="KW-0472">Membrane</keyword>
<evidence type="ECO:0000256" key="10">
    <source>
        <dbReference type="ARBA" id="ARBA00023033"/>
    </source>
</evidence>
<keyword evidence="6 12" id="KW-0479">Metal-binding</keyword>
<sequence length="537" mass="61565">MLSLLFIKFLEQHLIVTAILLFLPIPLRALEVYLRRWRLAQAQGCQDAASKVPVKDPIVGFDFLYRVFFGKAPERYLDSTWEAFKEMGTTYIERRWSWQCVYTCDPQNLRQILATGCEDFDLPEFRTSVIGHIFGQGIFVLSGYTWKHARTVLRQSFRKDNPAPFLETLERNFQAFIKHVPTDDSEVDLQPLFLALTMDVSTEFLMGHSTNMLSDKADHTREQQFVDDYMICSEEIIQQMQLGPLHRLKFNFTAKRAKKRVYEYLDTFIEESLQNPLNGRDGNFLTDMMAIANDKKGLSDQILHILLASRDTTSSLLSNLFFFLSKNSRIFSKLRDEVLSISGQAPPSASLLKEMTYLRWCVNECECLPIQPYAVISHFSTALRLHPVIPTNARVAVRDTIIPRGGGADGQSPLFISKGTALFYNVYAMHRNQDVFGPRTEEFVPERWQDLRPGWGYLPFNGGARACIGRELSTKGYVMHKADLACLEQYALLETHYVVARMAQTYTQLESRDDGEWMELYALALCSKNGTRVAARV</sequence>
<evidence type="ECO:0000313" key="15">
    <source>
        <dbReference type="Proteomes" id="UP000567885"/>
    </source>
</evidence>
<protein>
    <submittedName>
        <fullName evidence="14">N-alkane-inducible cytochrome p450</fullName>
    </submittedName>
</protein>
<comment type="subcellular location">
    <subcellularLocation>
        <location evidence="2">Membrane</location>
        <topology evidence="2">Single-pass membrane protein</topology>
    </subcellularLocation>
</comment>
<gene>
    <name evidence="14" type="ORF">FHETE_4465</name>
</gene>
<dbReference type="InterPro" id="IPR002402">
    <property type="entry name" value="Cyt_P450_E_grp-II"/>
</dbReference>
<dbReference type="GO" id="GO:0016712">
    <property type="term" value="F:oxidoreductase activity, acting on paired donors, with incorporation or reduction of molecular oxygen, reduced flavin or flavoprotein as one donor, and incorporation of one atom of oxygen"/>
    <property type="evidence" value="ECO:0007669"/>
    <property type="project" value="InterPro"/>
</dbReference>
<accession>A0A8H5TJE7</accession>
<feature type="binding site" description="axial binding residue" evidence="12">
    <location>
        <position position="467"/>
    </location>
    <ligand>
        <name>heme</name>
        <dbReference type="ChEBI" id="CHEBI:30413"/>
    </ligand>
    <ligandPart>
        <name>Fe</name>
        <dbReference type="ChEBI" id="CHEBI:18248"/>
    </ligandPart>
</feature>
<comment type="similarity">
    <text evidence="3 13">Belongs to the cytochrome P450 family.</text>
</comment>
<dbReference type="OrthoDB" id="1470350at2759"/>
<dbReference type="PRINTS" id="PR01239">
    <property type="entry name" value="EP450IICYP52"/>
</dbReference>
<evidence type="ECO:0000256" key="12">
    <source>
        <dbReference type="PIRSR" id="PIRSR602402-1"/>
    </source>
</evidence>
<dbReference type="PANTHER" id="PTHR24287:SF17">
    <property type="entry name" value="P450, PUTATIVE (EUROFUNG)-RELATED"/>
    <property type="match status" value="1"/>
</dbReference>
<dbReference type="GO" id="GO:0005506">
    <property type="term" value="F:iron ion binding"/>
    <property type="evidence" value="ECO:0007669"/>
    <property type="project" value="InterPro"/>
</dbReference>
<dbReference type="InterPro" id="IPR001128">
    <property type="entry name" value="Cyt_P450"/>
</dbReference>
<proteinExistence type="inferred from homology"/>
<dbReference type="PROSITE" id="PS00086">
    <property type="entry name" value="CYTOCHROME_P450"/>
    <property type="match status" value="1"/>
</dbReference>
<dbReference type="CDD" id="cd11063">
    <property type="entry name" value="CYP52"/>
    <property type="match status" value="1"/>
</dbReference>
<dbReference type="GO" id="GO:0020037">
    <property type="term" value="F:heme binding"/>
    <property type="evidence" value="ECO:0007669"/>
    <property type="project" value="InterPro"/>
</dbReference>
<dbReference type="PRINTS" id="PR00464">
    <property type="entry name" value="EP450II"/>
</dbReference>
<dbReference type="SUPFAM" id="SSF48264">
    <property type="entry name" value="Cytochrome P450"/>
    <property type="match status" value="1"/>
</dbReference>
<evidence type="ECO:0000256" key="6">
    <source>
        <dbReference type="ARBA" id="ARBA00022723"/>
    </source>
</evidence>
<dbReference type="InterPro" id="IPR002974">
    <property type="entry name" value="Cyt_P450_E_CYP52_ascomycetes"/>
</dbReference>
<keyword evidence="10 13" id="KW-0503">Monooxygenase</keyword>
<evidence type="ECO:0000256" key="13">
    <source>
        <dbReference type="RuleBase" id="RU000461"/>
    </source>
</evidence>
<name>A0A8H5TJE7_FUSHE</name>
<evidence type="ECO:0000256" key="4">
    <source>
        <dbReference type="ARBA" id="ARBA00022617"/>
    </source>
</evidence>
<dbReference type="GO" id="GO:0016020">
    <property type="term" value="C:membrane"/>
    <property type="evidence" value="ECO:0007669"/>
    <property type="project" value="UniProtKB-SubCell"/>
</dbReference>
<evidence type="ECO:0000256" key="1">
    <source>
        <dbReference type="ARBA" id="ARBA00001971"/>
    </source>
</evidence>
<comment type="caution">
    <text evidence="14">The sequence shown here is derived from an EMBL/GenBank/DDBJ whole genome shotgun (WGS) entry which is preliminary data.</text>
</comment>
<dbReference type="InterPro" id="IPR047146">
    <property type="entry name" value="Cyt_P450_E_CYP52_fungi"/>
</dbReference>
<dbReference type="InterPro" id="IPR017972">
    <property type="entry name" value="Cyt_P450_CS"/>
</dbReference>
<dbReference type="AlphaFoldDB" id="A0A8H5TJE7"/>
<evidence type="ECO:0000256" key="2">
    <source>
        <dbReference type="ARBA" id="ARBA00004167"/>
    </source>
</evidence>
<evidence type="ECO:0000256" key="5">
    <source>
        <dbReference type="ARBA" id="ARBA00022692"/>
    </source>
</evidence>
<dbReference type="PANTHER" id="PTHR24287">
    <property type="entry name" value="P450, PUTATIVE (EUROFUNG)-RELATED"/>
    <property type="match status" value="1"/>
</dbReference>
<keyword evidence="4 12" id="KW-0349">Heme</keyword>
<dbReference type="Proteomes" id="UP000567885">
    <property type="component" value="Unassembled WGS sequence"/>
</dbReference>